<dbReference type="Pfam" id="PF08543">
    <property type="entry name" value="Phos_pyr_kin"/>
    <property type="match status" value="1"/>
</dbReference>
<gene>
    <name evidence="4" type="primary">thiD</name>
    <name evidence="4" type="ORF">OFY17_06220</name>
</gene>
<evidence type="ECO:0000313" key="4">
    <source>
        <dbReference type="EMBL" id="MCV2402485.1"/>
    </source>
</evidence>
<organism evidence="4 5">
    <name type="scientific">Marinomonas sargassi</name>
    <dbReference type="NCBI Taxonomy" id="2984494"/>
    <lineage>
        <taxon>Bacteria</taxon>
        <taxon>Pseudomonadati</taxon>
        <taxon>Pseudomonadota</taxon>
        <taxon>Gammaproteobacteria</taxon>
        <taxon>Oceanospirillales</taxon>
        <taxon>Oceanospirillaceae</taxon>
        <taxon>Marinomonas</taxon>
    </lineage>
</organism>
<dbReference type="InterPro" id="IPR004399">
    <property type="entry name" value="HMP/HMP-P_kinase_dom"/>
</dbReference>
<keyword evidence="4" id="KW-0808">Transferase</keyword>
<dbReference type="NCBIfam" id="TIGR00097">
    <property type="entry name" value="HMP-P_kinase"/>
    <property type="match status" value="1"/>
</dbReference>
<keyword evidence="5" id="KW-1185">Reference proteome</keyword>
<dbReference type="InterPro" id="IPR029056">
    <property type="entry name" value="Ribokinase-like"/>
</dbReference>
<dbReference type="GO" id="GO:0008902">
    <property type="term" value="F:hydroxymethylpyrimidine kinase activity"/>
    <property type="evidence" value="ECO:0007669"/>
    <property type="project" value="UniProtKB-EC"/>
</dbReference>
<dbReference type="Proteomes" id="UP001209713">
    <property type="component" value="Unassembled WGS sequence"/>
</dbReference>
<keyword evidence="4" id="KW-0418">Kinase</keyword>
<dbReference type="EC" id="2.7.1.49" evidence="2"/>
<proteinExistence type="predicted"/>
<reference evidence="4 5" key="1">
    <citation type="submission" date="2022-10" db="EMBL/GenBank/DDBJ databases">
        <title>Marinomonas transparenta sp. nov. and Marinomonas sargassi sp. nov., isolated from marine alga (Sargassum natans (L.) Gaillon).</title>
        <authorList>
            <person name="Wang Y."/>
        </authorList>
    </citation>
    <scope>NUCLEOTIDE SEQUENCE [LARGE SCALE GENOMIC DNA]</scope>
    <source>
        <strain evidence="4 5">C2222</strain>
    </source>
</reference>
<evidence type="ECO:0000256" key="2">
    <source>
        <dbReference type="ARBA" id="ARBA00012135"/>
    </source>
</evidence>
<comment type="pathway">
    <text evidence="1">Cofactor biosynthesis; thiamine diphosphate biosynthesis.</text>
</comment>
<comment type="caution">
    <text evidence="4">The sequence shown here is derived from an EMBL/GenBank/DDBJ whole genome shotgun (WGS) entry which is preliminary data.</text>
</comment>
<name>A0ABT2YRV0_9GAMM</name>
<sequence length="281" mass="29718">MSVLFEKTSSKATPIALTIAGSDSGGGAGIQADLKAFSANGVYGASVITAVTAQNTQAVTAVHAIPIDVVSAQISAVLSDLNVQAIKIGMLFSSELVEAVVQALKDFQGLVVLDPVMIAKSGDALLQEEAVNALKTKLIPHVDLLTPNYPEAQVLLGRSPNESFDEKQLATYATELLKLGSKQVLLKGGHGESETCTDVLVGHDEAPLVLQAQRINTKNTHGTGCTYSSSIAAWLAKGESMAKAVEESHRYLHRAIENSDQLDIGHGHGPVHHFHNLWAQK</sequence>
<dbReference type="EMBL" id="JAOVZB010000002">
    <property type="protein sequence ID" value="MCV2402485.1"/>
    <property type="molecule type" value="Genomic_DNA"/>
</dbReference>
<evidence type="ECO:0000313" key="5">
    <source>
        <dbReference type="Proteomes" id="UP001209713"/>
    </source>
</evidence>
<dbReference type="CDD" id="cd01169">
    <property type="entry name" value="HMPP_kinase"/>
    <property type="match status" value="1"/>
</dbReference>
<accession>A0ABT2YRV0</accession>
<dbReference type="GO" id="GO:0008972">
    <property type="term" value="F:phosphomethylpyrimidine kinase activity"/>
    <property type="evidence" value="ECO:0007669"/>
    <property type="project" value="UniProtKB-EC"/>
</dbReference>
<dbReference type="Gene3D" id="3.40.1190.20">
    <property type="match status" value="1"/>
</dbReference>
<evidence type="ECO:0000259" key="3">
    <source>
        <dbReference type="Pfam" id="PF08543"/>
    </source>
</evidence>
<dbReference type="PANTHER" id="PTHR20858">
    <property type="entry name" value="PHOSPHOMETHYLPYRIMIDINE KINASE"/>
    <property type="match status" value="1"/>
</dbReference>
<feature type="domain" description="Pyridoxamine kinase/Phosphomethylpyrimidine kinase" evidence="3">
    <location>
        <begin position="23"/>
        <end position="272"/>
    </location>
</feature>
<dbReference type="RefSeq" id="WP_263529865.1">
    <property type="nucleotide sequence ID" value="NZ_JAOVZB010000002.1"/>
</dbReference>
<evidence type="ECO:0000256" key="1">
    <source>
        <dbReference type="ARBA" id="ARBA00004948"/>
    </source>
</evidence>
<dbReference type="InterPro" id="IPR013749">
    <property type="entry name" value="PM/HMP-P_kinase-1"/>
</dbReference>
<dbReference type="PANTHER" id="PTHR20858:SF17">
    <property type="entry name" value="HYDROXYMETHYLPYRIMIDINE_PHOSPHOMETHYLPYRIMIDINE KINASE THI20-RELATED"/>
    <property type="match status" value="1"/>
</dbReference>
<protein>
    <recommendedName>
        <fullName evidence="2">hydroxymethylpyrimidine kinase</fullName>
        <ecNumber evidence="2">2.7.1.49</ecNumber>
    </recommendedName>
</protein>
<dbReference type="SUPFAM" id="SSF53613">
    <property type="entry name" value="Ribokinase-like"/>
    <property type="match status" value="1"/>
</dbReference>